<dbReference type="EMBL" id="BDFE01000015">
    <property type="protein sequence ID" value="GAU08339.1"/>
    <property type="molecule type" value="Genomic_DNA"/>
</dbReference>
<keyword evidence="3" id="KW-1185">Reference proteome</keyword>
<protein>
    <submittedName>
        <fullName evidence="2">Uncharacterized protein</fullName>
    </submittedName>
</protein>
<accession>A0A194AHT9</accession>
<proteinExistence type="predicted"/>
<gene>
    <name evidence="2" type="ORF">DPF_1045</name>
</gene>
<feature type="region of interest" description="Disordered" evidence="1">
    <location>
        <begin position="25"/>
        <end position="49"/>
    </location>
</feature>
<sequence>MCTASRAAYCPVFVIQGDDLGVPAAGADAFEPANGTNDGGDEQGIHETSCVKVRGKQSSGWKVI</sequence>
<name>A0A194AHT9_9BACT</name>
<organism evidence="2 3">
    <name type="scientific">Desulfoplanes formicivorans</name>
    <dbReference type="NCBI Taxonomy" id="1592317"/>
    <lineage>
        <taxon>Bacteria</taxon>
        <taxon>Pseudomonadati</taxon>
        <taxon>Thermodesulfobacteriota</taxon>
        <taxon>Desulfovibrionia</taxon>
        <taxon>Desulfovibrionales</taxon>
        <taxon>Desulfoplanaceae</taxon>
        <taxon>Desulfoplanes</taxon>
    </lineage>
</organism>
<comment type="caution">
    <text evidence="2">The sequence shown here is derived from an EMBL/GenBank/DDBJ whole genome shotgun (WGS) entry which is preliminary data.</text>
</comment>
<evidence type="ECO:0000256" key="1">
    <source>
        <dbReference type="SAM" id="MobiDB-lite"/>
    </source>
</evidence>
<dbReference type="AlphaFoldDB" id="A0A194AHT9"/>
<evidence type="ECO:0000313" key="2">
    <source>
        <dbReference type="EMBL" id="GAU08339.1"/>
    </source>
</evidence>
<reference evidence="3" key="1">
    <citation type="submission" date="2016-06" db="EMBL/GenBank/DDBJ databases">
        <title>Draft genome sequence of Desulfoplanes formicivorans strain Pf12B.</title>
        <authorList>
            <person name="Watanabe M."/>
            <person name="Kojima H."/>
            <person name="Fukui M."/>
        </authorList>
    </citation>
    <scope>NUCLEOTIDE SEQUENCE [LARGE SCALE GENOMIC DNA]</scope>
    <source>
        <strain evidence="3">Pf12B</strain>
    </source>
</reference>
<dbReference type="Proteomes" id="UP000095200">
    <property type="component" value="Unassembled WGS sequence"/>
</dbReference>
<evidence type="ECO:0000313" key="3">
    <source>
        <dbReference type="Proteomes" id="UP000095200"/>
    </source>
</evidence>